<dbReference type="InterPro" id="IPR051135">
    <property type="entry name" value="Gal/GlcNAc/GalNAc_ST"/>
</dbReference>
<keyword evidence="2" id="KW-1185">Reference proteome</keyword>
<dbReference type="InterPro" id="IPR027417">
    <property type="entry name" value="P-loop_NTPase"/>
</dbReference>
<proteinExistence type="predicted"/>
<organism evidence="2 3">
    <name type="scientific">Saccoglossus kowalevskii</name>
    <name type="common">Acorn worm</name>
    <dbReference type="NCBI Taxonomy" id="10224"/>
    <lineage>
        <taxon>Eukaryota</taxon>
        <taxon>Metazoa</taxon>
        <taxon>Hemichordata</taxon>
        <taxon>Enteropneusta</taxon>
        <taxon>Harrimaniidae</taxon>
        <taxon>Saccoglossus</taxon>
    </lineage>
</organism>
<sequence length="348" mass="40328">MVPRHTSKPRIDRLSVDLGNMAWNETNITQGIPAPEGARESAVTDDGRIRVLVHARMRSGSSLTARYIGYHPDFFYAYEPGWMIAHQLPGTQTADDSFSALEKMRPHLISVLQGIYSCDFSKHEYFVRYLNKISFFRSYVRLPLPPPITTHDITRFCESKEHILVKTIRLYNIFQIANIIKTQNVKVIHLVRDPRGMASSRELFQHLETNQSLFHGTLERTIKESCMWMEANYMVEINAPKWMKSNYILVRYEDIADSPRKWVPKLYDFIGMQTTAEQVDNMIQIETSNRPNNGQAWRHKLTYTQVKRIQELCPANVFKMFGYALVDTEEQLKGNSSLVLDEFGSVQL</sequence>
<gene>
    <name evidence="3" type="primary">LOC102802758</name>
</gene>
<dbReference type="SUPFAM" id="SSF52540">
    <property type="entry name" value="P-loop containing nucleoside triphosphate hydrolases"/>
    <property type="match status" value="1"/>
</dbReference>
<reference evidence="3" key="1">
    <citation type="submission" date="2025-08" db="UniProtKB">
        <authorList>
            <consortium name="RefSeq"/>
        </authorList>
    </citation>
    <scope>IDENTIFICATION</scope>
    <source>
        <tissue evidence="3">Testes</tissue>
    </source>
</reference>
<accession>A0ABM0LY06</accession>
<dbReference type="Pfam" id="PF00685">
    <property type="entry name" value="Sulfotransfer_1"/>
    <property type="match status" value="1"/>
</dbReference>
<dbReference type="Proteomes" id="UP000694865">
    <property type="component" value="Unplaced"/>
</dbReference>
<protein>
    <submittedName>
        <fullName evidence="3">Carbohydrate sulfotransferase 1-like</fullName>
    </submittedName>
</protein>
<dbReference type="PANTHER" id="PTHR10704:SF71">
    <property type="entry name" value="CARBOHYDRATE SULFOTRANSFERASE 1-LIKE"/>
    <property type="match status" value="1"/>
</dbReference>
<name>A0ABM0LY06_SACKO</name>
<dbReference type="RefSeq" id="XP_006812647.1">
    <property type="nucleotide sequence ID" value="XM_006812584.1"/>
</dbReference>
<dbReference type="Gene3D" id="3.40.50.300">
    <property type="entry name" value="P-loop containing nucleotide triphosphate hydrolases"/>
    <property type="match status" value="1"/>
</dbReference>
<evidence type="ECO:0000313" key="2">
    <source>
        <dbReference type="Proteomes" id="UP000694865"/>
    </source>
</evidence>
<dbReference type="GeneID" id="102802758"/>
<evidence type="ECO:0000313" key="3">
    <source>
        <dbReference type="RefSeq" id="XP_006812647.1"/>
    </source>
</evidence>
<dbReference type="InterPro" id="IPR000863">
    <property type="entry name" value="Sulfotransferase_dom"/>
</dbReference>
<dbReference type="PANTHER" id="PTHR10704">
    <property type="entry name" value="CARBOHYDRATE SULFOTRANSFERASE"/>
    <property type="match status" value="1"/>
</dbReference>
<evidence type="ECO:0000259" key="1">
    <source>
        <dbReference type="Pfam" id="PF00685"/>
    </source>
</evidence>
<feature type="domain" description="Sulfotransferase" evidence="1">
    <location>
        <begin position="178"/>
        <end position="284"/>
    </location>
</feature>